<evidence type="ECO:0000259" key="3">
    <source>
        <dbReference type="PROSITE" id="PS50937"/>
    </source>
</evidence>
<protein>
    <submittedName>
        <fullName evidence="4">MerR family transcriptional regulator</fullName>
    </submittedName>
</protein>
<organism evidence="4 5">
    <name type="scientific">Streptomyces halobius</name>
    <dbReference type="NCBI Taxonomy" id="2879846"/>
    <lineage>
        <taxon>Bacteria</taxon>
        <taxon>Bacillati</taxon>
        <taxon>Actinomycetota</taxon>
        <taxon>Actinomycetes</taxon>
        <taxon>Kitasatosporales</taxon>
        <taxon>Streptomycetaceae</taxon>
        <taxon>Streptomyces</taxon>
    </lineage>
</organism>
<feature type="domain" description="HTH merR-type" evidence="3">
    <location>
        <begin position="1"/>
        <end position="69"/>
    </location>
</feature>
<name>A0ABY4MFB9_9ACTN</name>
<dbReference type="CDD" id="cd00592">
    <property type="entry name" value="HTH_MerR-like"/>
    <property type="match status" value="1"/>
</dbReference>
<feature type="region of interest" description="Disordered" evidence="2">
    <location>
        <begin position="163"/>
        <end position="186"/>
    </location>
</feature>
<dbReference type="InterPro" id="IPR009061">
    <property type="entry name" value="DNA-bd_dom_put_sf"/>
</dbReference>
<dbReference type="PANTHER" id="PTHR30204">
    <property type="entry name" value="REDOX-CYCLING DRUG-SENSING TRANSCRIPTIONAL ACTIVATOR SOXR"/>
    <property type="match status" value="1"/>
</dbReference>
<dbReference type="PRINTS" id="PR00040">
    <property type="entry name" value="HTHMERR"/>
</dbReference>
<keyword evidence="5" id="KW-1185">Reference proteome</keyword>
<dbReference type="Proteomes" id="UP000830115">
    <property type="component" value="Chromosome"/>
</dbReference>
<dbReference type="InterPro" id="IPR000551">
    <property type="entry name" value="MerR-type_HTH_dom"/>
</dbReference>
<gene>
    <name evidence="4" type="ORF">K9S39_31545</name>
</gene>
<evidence type="ECO:0000256" key="2">
    <source>
        <dbReference type="SAM" id="MobiDB-lite"/>
    </source>
</evidence>
<dbReference type="PROSITE" id="PS50937">
    <property type="entry name" value="HTH_MERR_2"/>
    <property type="match status" value="1"/>
</dbReference>
<evidence type="ECO:0000313" key="5">
    <source>
        <dbReference type="Proteomes" id="UP000830115"/>
    </source>
</evidence>
<dbReference type="Pfam" id="PF00376">
    <property type="entry name" value="MerR"/>
    <property type="match status" value="1"/>
</dbReference>
<sequence length="297" mass="31670">MRIGELAALAGVSTRTVRHYHHLGLLPEPERRPNGYREYGLRDAVALARVRRLTELGLGLEEVRDVTADDAGRELCEVLSELDADLARQEEAIRARRARIATLLQRAVEDGGLPPEGPVSEELAALFGEMAKVSARLLGPEPAMAVKEREVLALIESVAGARRRPRCDGGDSGRSPGEPPLGAVAGGEQARGRLSALLKESAAAPGAMDRMYEVYALLDELAQAGPDDPRVARAARAISDWLPDSVVAEIGEGAGEAVAREAAEGADGFLKAFFADFAPAQAAAVREAMRLIAERTR</sequence>
<dbReference type="SMART" id="SM00422">
    <property type="entry name" value="HTH_MERR"/>
    <property type="match status" value="1"/>
</dbReference>
<dbReference type="Gene3D" id="1.10.1660.10">
    <property type="match status" value="1"/>
</dbReference>
<dbReference type="EMBL" id="CP086322">
    <property type="protein sequence ID" value="UQA95803.1"/>
    <property type="molecule type" value="Genomic_DNA"/>
</dbReference>
<keyword evidence="1" id="KW-0238">DNA-binding</keyword>
<evidence type="ECO:0000313" key="4">
    <source>
        <dbReference type="EMBL" id="UQA95803.1"/>
    </source>
</evidence>
<reference evidence="4" key="1">
    <citation type="submission" date="2021-10" db="EMBL/GenBank/DDBJ databases">
        <title>Streptomyces nigrumlapis sp.nov.,an antimicrobial producing actinobacterium isolated from Black Gobi rocks.</title>
        <authorList>
            <person name="Wen Y."/>
            <person name="Zhang W."/>
            <person name="Liu X.G."/>
        </authorList>
    </citation>
    <scope>NUCLEOTIDE SEQUENCE</scope>
    <source>
        <strain evidence="4">ST13-2-2</strain>
    </source>
</reference>
<dbReference type="RefSeq" id="WP_248866716.1">
    <property type="nucleotide sequence ID" value="NZ_CP086322.1"/>
</dbReference>
<evidence type="ECO:0000256" key="1">
    <source>
        <dbReference type="ARBA" id="ARBA00023125"/>
    </source>
</evidence>
<dbReference type="PANTHER" id="PTHR30204:SF93">
    <property type="entry name" value="HTH MERR-TYPE DOMAIN-CONTAINING PROTEIN"/>
    <property type="match status" value="1"/>
</dbReference>
<proteinExistence type="predicted"/>
<dbReference type="SUPFAM" id="SSF46955">
    <property type="entry name" value="Putative DNA-binding domain"/>
    <property type="match status" value="1"/>
</dbReference>
<accession>A0ABY4MFB9</accession>
<dbReference type="InterPro" id="IPR047057">
    <property type="entry name" value="MerR_fam"/>
</dbReference>